<dbReference type="AlphaFoldDB" id="A0AAE9YVN1"/>
<evidence type="ECO:0000256" key="2">
    <source>
        <dbReference type="ARBA" id="ARBA00022729"/>
    </source>
</evidence>
<dbReference type="PANTHER" id="PTHR35936">
    <property type="entry name" value="MEMBRANE-BOUND LYTIC MUREIN TRANSGLYCOSYLASE F"/>
    <property type="match status" value="1"/>
</dbReference>
<dbReference type="SMART" id="SM00062">
    <property type="entry name" value="PBPb"/>
    <property type="match status" value="1"/>
</dbReference>
<evidence type="ECO:0000259" key="4">
    <source>
        <dbReference type="SMART" id="SM00062"/>
    </source>
</evidence>
<dbReference type="KEGG" id="tact:SG35_030500"/>
<comment type="similarity">
    <text evidence="1">Belongs to the bacterial solute-binding protein 3 family.</text>
</comment>
<reference evidence="5 6" key="2">
    <citation type="journal article" date="2022" name="Mar. Drugs">
        <title>Bioassay-Guided Fractionation Leads to the Detection of Cholic Acid Generated by the Rare Thalassomonas sp.</title>
        <authorList>
            <person name="Pheiffer F."/>
            <person name="Schneider Y.K."/>
            <person name="Hansen E.H."/>
            <person name="Andersen J.H."/>
            <person name="Isaksson J."/>
            <person name="Busche T."/>
            <person name="R C."/>
            <person name="Kalinowski J."/>
            <person name="Zyl L.V."/>
            <person name="Trindade M."/>
        </authorList>
    </citation>
    <scope>NUCLEOTIDE SEQUENCE [LARGE SCALE GENOMIC DNA]</scope>
    <source>
        <strain evidence="5 6">A5K-106</strain>
    </source>
</reference>
<gene>
    <name evidence="5" type="ORF">SG35_030500</name>
</gene>
<keyword evidence="6" id="KW-1185">Reference proteome</keyword>
<evidence type="ECO:0000313" key="6">
    <source>
        <dbReference type="Proteomes" id="UP000032568"/>
    </source>
</evidence>
<dbReference type="EMBL" id="CP059736">
    <property type="protein sequence ID" value="WDE02096.1"/>
    <property type="molecule type" value="Genomic_DNA"/>
</dbReference>
<name>A0AAE9YVN1_9GAMM</name>
<dbReference type="PANTHER" id="PTHR35936:SF35">
    <property type="entry name" value="L-CYSTINE-BINDING PROTEIN TCYJ"/>
    <property type="match status" value="1"/>
</dbReference>
<feature type="chain" id="PRO_5041945505" evidence="3">
    <location>
        <begin position="21"/>
        <end position="271"/>
    </location>
</feature>
<reference evidence="5 6" key="1">
    <citation type="journal article" date="2015" name="Genome Announc.">
        <title>Draft Genome Sequences of Marine Isolates of Thalassomonas viridans and Thalassomonas actiniarum.</title>
        <authorList>
            <person name="Olonade I."/>
            <person name="van Zyl L.J."/>
            <person name="Trindade M."/>
        </authorList>
    </citation>
    <scope>NUCLEOTIDE SEQUENCE [LARGE SCALE GENOMIC DNA]</scope>
    <source>
        <strain evidence="5 6">A5K-106</strain>
    </source>
</reference>
<dbReference type="RefSeq" id="WP_044830606.1">
    <property type="nucleotide sequence ID" value="NZ_CP059736.1"/>
</dbReference>
<sequence length="271" mass="30369">MKVPQLFLFLALPAVSLANAKECDLVHVGCSNSWYPVSFLLPTDKDKATGIAVEATRMAAKQLGLSIKFNCIMPWARVVSAMDTGEIDMLAGHYFTEERDKNWLVGNAITSDDVRAVYRRKELSIHTVTDLKYLHGAKVRGAKNGDFIDKYTSGDLPDYPISEIVDYDQLLDLVLKGRVDYVLRSKRDALEYIKMYGLEDTLFLSESLTMNPVHISFSKKSACAHLLGKFNQLFEQYKKTGIVEKLSINAIQAYWSGAEVSPLFPQKSAVN</sequence>
<protein>
    <submittedName>
        <fullName evidence="5">Transporter substrate-binding domain-containing protein</fullName>
    </submittedName>
</protein>
<feature type="signal peptide" evidence="3">
    <location>
        <begin position="1"/>
        <end position="20"/>
    </location>
</feature>
<evidence type="ECO:0000313" key="5">
    <source>
        <dbReference type="EMBL" id="WDE02096.1"/>
    </source>
</evidence>
<keyword evidence="2 3" id="KW-0732">Signal</keyword>
<evidence type="ECO:0000256" key="3">
    <source>
        <dbReference type="SAM" id="SignalP"/>
    </source>
</evidence>
<dbReference type="Proteomes" id="UP000032568">
    <property type="component" value="Chromosome pTact"/>
</dbReference>
<dbReference type="InterPro" id="IPR001638">
    <property type="entry name" value="Solute-binding_3/MltF_N"/>
</dbReference>
<dbReference type="Pfam" id="PF00497">
    <property type="entry name" value="SBP_bac_3"/>
    <property type="match status" value="1"/>
</dbReference>
<proteinExistence type="inferred from homology"/>
<feature type="domain" description="Solute-binding protein family 3/N-terminal" evidence="4">
    <location>
        <begin position="25"/>
        <end position="259"/>
    </location>
</feature>
<dbReference type="Gene3D" id="3.40.190.10">
    <property type="entry name" value="Periplasmic binding protein-like II"/>
    <property type="match status" value="2"/>
</dbReference>
<dbReference type="SUPFAM" id="SSF53850">
    <property type="entry name" value="Periplasmic binding protein-like II"/>
    <property type="match status" value="1"/>
</dbReference>
<accession>A0AAE9YVN1</accession>
<evidence type="ECO:0000256" key="1">
    <source>
        <dbReference type="ARBA" id="ARBA00010333"/>
    </source>
</evidence>
<organism evidence="5 6">
    <name type="scientific">Thalassomonas actiniarum</name>
    <dbReference type="NCBI Taxonomy" id="485447"/>
    <lineage>
        <taxon>Bacteria</taxon>
        <taxon>Pseudomonadati</taxon>
        <taxon>Pseudomonadota</taxon>
        <taxon>Gammaproteobacteria</taxon>
        <taxon>Alteromonadales</taxon>
        <taxon>Colwelliaceae</taxon>
        <taxon>Thalassomonas</taxon>
    </lineage>
</organism>